<sequence>MLRSHPALLRRLLASLTASVVLLATGTAPASADAVVPAKSAPRAAALTGPIHWSFEDGTDGWRVAGLSLLGTWRTTRPHFHLHTSVPVNREGRASITTLEGPAADLYTGLLPANTRGMDLRATLGPGPSPYLGRLRSPDFVLERPVISALVAGGGDGTSSYLGVYDAADHLLATLVGGESEWFRRRTVDLRAHLGEVLHLQAVDGGVLGAWNWIAVDDVRVNLPAMPENTTARRGPGGVTVSWDAVREPGVRYVVSRSRDPEAIGRVLGRTDATTWLDPDLPDDADTYYRVRAIAPGGTVSESGRTFLRHVLDLRSRGRTPVYRGRHATAIEFPVGPIGSGGIRLFGDGTRNLSWIFNIDGEFTTFYPDRREGMVPDSFLALRTQSDGGRPVVRALQSTPVAGFTPMRDVAFRGEFPLARYDFDDPALPVQVHEEVFSPTIPGDLENSSIPTAITTVVVRNPSERPVRVSLLASQQNAVGLDGRTTPSGRTALGYGTNRNVVTRDASGAHLAMTGCLDGVPLQLQVLVRCQGGLQLSLLRPSATGTASWVGADGLRERFMADGTVAGPSQASSPLPLTTVDGALADTVRLGPGETVRFPMTFSWWLPSSGPREFGGQGEFYTTRWPSAAAVDADVVAHLPALTRATRLFHDTMYDSTLPQYVLDRVTAPLGMLRSPTVFWAHNGFFGGWEGTGCCTGMPTHVWQYAQSGPRLWPEVGRMWLDQWFRAQQGDGTIPYRYTVPTYSTDGQTGVVLSAYRHLLVTGDRGWARTSWPSVAAAMDNIISRNDPDEDGLLTGDQPTTVDEGLTTTSSWLGSMYIAALRASSRFADAVGDDAASRRYARIAATASRRQNRVLWNGDYFAQEPSSASSGVAYGQATAADMLLGQWWSGQLDLGRVYDEDRMRSSLRALWRYNFHEDLTGDDPFGVASEWRREVEPEDAGLQMFAWPRGGRPSNEPRYVDEMWTGIQYEVAATYLQRGMLEEGLRLVHAVSDTVDGRLRREVFLGGCGMGDGGGNPFGDGECGTFYARSMGSWSILLALQGFSYDATQGRIGFAPRLTPDDHRSFFSAGSAWGTFAQRRTGGSQVDELIVRHGRLALRRLDLATPSGYRLVEVLLDGVPVPARGSGAGGVVLVRRVEVAAGSRIVVRFGG</sequence>
<dbReference type="Gene3D" id="1.50.10.10">
    <property type="match status" value="1"/>
</dbReference>
<dbReference type="InterPro" id="IPR013783">
    <property type="entry name" value="Ig-like_fold"/>
</dbReference>
<feature type="chain" id="PRO_5046261254" description="Fibronectin type-III domain-containing protein" evidence="1">
    <location>
        <begin position="31"/>
        <end position="1151"/>
    </location>
</feature>
<dbReference type="InterPro" id="IPR024462">
    <property type="entry name" value="GH116_N"/>
</dbReference>
<accession>A0ABP7Y3N6</accession>
<keyword evidence="5" id="KW-1185">Reference proteome</keyword>
<evidence type="ECO:0000259" key="3">
    <source>
        <dbReference type="Pfam" id="PF12215"/>
    </source>
</evidence>
<dbReference type="EMBL" id="BAAAZH010000036">
    <property type="protein sequence ID" value="GAA4129828.1"/>
    <property type="molecule type" value="Genomic_DNA"/>
</dbReference>
<gene>
    <name evidence="4" type="ORF">GCM10022215_42810</name>
</gene>
<dbReference type="PANTHER" id="PTHR12654">
    <property type="entry name" value="BILE ACID BETA-GLUCOSIDASE-RELATED"/>
    <property type="match status" value="1"/>
</dbReference>
<dbReference type="RefSeq" id="WP_344735578.1">
    <property type="nucleotide sequence ID" value="NZ_BAAAZH010000036.1"/>
</dbReference>
<evidence type="ECO:0000313" key="5">
    <source>
        <dbReference type="Proteomes" id="UP001501495"/>
    </source>
</evidence>
<dbReference type="SUPFAM" id="SSF48208">
    <property type="entry name" value="Six-hairpin glycosidases"/>
    <property type="match status" value="1"/>
</dbReference>
<dbReference type="Pfam" id="PF12215">
    <property type="entry name" value="Glyco_hydr_116N"/>
    <property type="match status" value="1"/>
</dbReference>
<dbReference type="SUPFAM" id="SSF49265">
    <property type="entry name" value="Fibronectin type III"/>
    <property type="match status" value="1"/>
</dbReference>
<feature type="domain" description="Glycosyl-hydrolase family 116 catalytic region" evidence="2">
    <location>
        <begin position="745"/>
        <end position="996"/>
    </location>
</feature>
<reference evidence="5" key="1">
    <citation type="journal article" date="2019" name="Int. J. Syst. Evol. Microbiol.">
        <title>The Global Catalogue of Microorganisms (GCM) 10K type strain sequencing project: providing services to taxonomists for standard genome sequencing and annotation.</title>
        <authorList>
            <consortium name="The Broad Institute Genomics Platform"/>
            <consortium name="The Broad Institute Genome Sequencing Center for Infectious Disease"/>
            <person name="Wu L."/>
            <person name="Ma J."/>
        </authorList>
    </citation>
    <scope>NUCLEOTIDE SEQUENCE [LARGE SCALE GENOMIC DNA]</scope>
    <source>
        <strain evidence="5">JCM 16703</strain>
    </source>
</reference>
<evidence type="ECO:0008006" key="6">
    <source>
        <dbReference type="Google" id="ProtNLM"/>
    </source>
</evidence>
<dbReference type="Gene3D" id="2.60.40.10">
    <property type="entry name" value="Immunoglobulins"/>
    <property type="match status" value="1"/>
</dbReference>
<name>A0ABP7Y3N6_9ACTN</name>
<feature type="signal peptide" evidence="1">
    <location>
        <begin position="1"/>
        <end position="30"/>
    </location>
</feature>
<comment type="caution">
    <text evidence="4">The sequence shown here is derived from an EMBL/GenBank/DDBJ whole genome shotgun (WGS) entry which is preliminary data.</text>
</comment>
<evidence type="ECO:0000313" key="4">
    <source>
        <dbReference type="EMBL" id="GAA4129828.1"/>
    </source>
</evidence>
<dbReference type="PANTHER" id="PTHR12654:SF0">
    <property type="entry name" value="NON-LYSOSOMAL GLUCOSYLCERAMIDASE"/>
    <property type="match status" value="1"/>
</dbReference>
<dbReference type="Pfam" id="PF04685">
    <property type="entry name" value="DUF608"/>
    <property type="match status" value="1"/>
</dbReference>
<protein>
    <recommendedName>
        <fullName evidence="6">Fibronectin type-III domain-containing protein</fullName>
    </recommendedName>
</protein>
<evidence type="ECO:0000259" key="2">
    <source>
        <dbReference type="Pfam" id="PF04685"/>
    </source>
</evidence>
<proteinExistence type="predicted"/>
<feature type="domain" description="Glycosyl-hydrolase family 116 N-terminal" evidence="3">
    <location>
        <begin position="333"/>
        <end position="637"/>
    </location>
</feature>
<keyword evidence="1" id="KW-0732">Signal</keyword>
<dbReference type="InterPro" id="IPR012341">
    <property type="entry name" value="6hp_glycosidase-like_sf"/>
</dbReference>
<dbReference type="InterPro" id="IPR008928">
    <property type="entry name" value="6-hairpin_glycosidase_sf"/>
</dbReference>
<dbReference type="InterPro" id="IPR036116">
    <property type="entry name" value="FN3_sf"/>
</dbReference>
<dbReference type="InterPro" id="IPR052566">
    <property type="entry name" value="Non-lysos_glucosylceramidase"/>
</dbReference>
<dbReference type="InterPro" id="IPR006775">
    <property type="entry name" value="GH116_catalytic"/>
</dbReference>
<organism evidence="4 5">
    <name type="scientific">Nocardioides fonticola</name>
    <dbReference type="NCBI Taxonomy" id="450363"/>
    <lineage>
        <taxon>Bacteria</taxon>
        <taxon>Bacillati</taxon>
        <taxon>Actinomycetota</taxon>
        <taxon>Actinomycetes</taxon>
        <taxon>Propionibacteriales</taxon>
        <taxon>Nocardioidaceae</taxon>
        <taxon>Nocardioides</taxon>
    </lineage>
</organism>
<evidence type="ECO:0000256" key="1">
    <source>
        <dbReference type="SAM" id="SignalP"/>
    </source>
</evidence>
<dbReference type="Proteomes" id="UP001501495">
    <property type="component" value="Unassembled WGS sequence"/>
</dbReference>